<keyword evidence="2" id="KW-0614">Plasmid</keyword>
<organism evidence="2 3">
    <name type="scientific">Azospirillum brasilense</name>
    <dbReference type="NCBI Taxonomy" id="192"/>
    <lineage>
        <taxon>Bacteria</taxon>
        <taxon>Pseudomonadati</taxon>
        <taxon>Pseudomonadota</taxon>
        <taxon>Alphaproteobacteria</taxon>
        <taxon>Rhodospirillales</taxon>
        <taxon>Azospirillaceae</taxon>
        <taxon>Azospirillum</taxon>
    </lineage>
</organism>
<dbReference type="RefSeq" id="WP_094302517.1">
    <property type="nucleotide sequence ID" value="NZ_NOWT01000004.1"/>
</dbReference>
<dbReference type="AlphaFoldDB" id="A0A235HIY7"/>
<evidence type="ECO:0000313" key="2">
    <source>
        <dbReference type="EMBL" id="OYD85145.1"/>
    </source>
</evidence>
<protein>
    <submittedName>
        <fullName evidence="2">Uncharacterized protein</fullName>
    </submittedName>
</protein>
<evidence type="ECO:0000313" key="3">
    <source>
        <dbReference type="Proteomes" id="UP000215367"/>
    </source>
</evidence>
<dbReference type="Proteomes" id="UP000215367">
    <property type="component" value="Unassembled WGS sequence"/>
</dbReference>
<feature type="compositionally biased region" description="Low complexity" evidence="1">
    <location>
        <begin position="92"/>
        <end position="107"/>
    </location>
</feature>
<feature type="region of interest" description="Disordered" evidence="1">
    <location>
        <begin position="83"/>
        <end position="139"/>
    </location>
</feature>
<reference evidence="2 3" key="1">
    <citation type="submission" date="2017-07" db="EMBL/GenBank/DDBJ databases">
        <title>Whole genome sequence of Azospirillum brasilense 2A1, a potential biofertilizer strain.</title>
        <authorList>
            <person name="Fontana C.A."/>
            <person name="Toffoli L.M."/>
            <person name="Salazar S.M."/>
            <person name="Puglisi E."/>
            <person name="Pedraza R."/>
            <person name="Bassi D."/>
            <person name="Cocconcelli P.S."/>
        </authorList>
    </citation>
    <scope>NUCLEOTIDE SEQUENCE [LARGE SCALE GENOMIC DNA]</scope>
    <source>
        <strain evidence="2 3">2A1</strain>
        <plasmid evidence="2">unnamed</plasmid>
    </source>
</reference>
<gene>
    <name evidence="2" type="ORF">CHT98_06990</name>
</gene>
<sequence length="139" mass="15022">MQTANIHDPSSIERIYPRSAFDNDARQNARDKEAVEHGVMVLSKPDADGNFSLMRSQRHVGEPDATTHSIFLSPTLDNSVYGALTPSDTGYDGPVEPADAPEPAGDPYRSFVESLIEVARNADFPPPPPAESLKGFRGG</sequence>
<feature type="compositionally biased region" description="Basic and acidic residues" evidence="1">
    <location>
        <begin position="21"/>
        <end position="34"/>
    </location>
</feature>
<comment type="caution">
    <text evidence="2">The sequence shown here is derived from an EMBL/GenBank/DDBJ whole genome shotgun (WGS) entry which is preliminary data.</text>
</comment>
<feature type="region of interest" description="Disordered" evidence="1">
    <location>
        <begin position="1"/>
        <end position="34"/>
    </location>
</feature>
<proteinExistence type="predicted"/>
<dbReference type="EMBL" id="NOWT01000004">
    <property type="protein sequence ID" value="OYD85145.1"/>
    <property type="molecule type" value="Genomic_DNA"/>
</dbReference>
<accession>A0A235HIY7</accession>
<evidence type="ECO:0000256" key="1">
    <source>
        <dbReference type="SAM" id="MobiDB-lite"/>
    </source>
</evidence>
<geneLocation type="plasmid" evidence="2">
    <name>unnamed</name>
</geneLocation>
<name>A0A235HIY7_AZOBR</name>